<dbReference type="EMBL" id="JAODWD010000002">
    <property type="protein sequence ID" value="MCT7658393.1"/>
    <property type="molecule type" value="Genomic_DNA"/>
</dbReference>
<dbReference type="SUPFAM" id="SSF56112">
    <property type="entry name" value="Protein kinase-like (PK-like)"/>
    <property type="match status" value="1"/>
</dbReference>
<dbReference type="RefSeq" id="WP_260992448.1">
    <property type="nucleotide sequence ID" value="NZ_JAODWD010000002.1"/>
</dbReference>
<name>A0ABT2M801_9MYCO</name>
<dbReference type="InterPro" id="IPR011009">
    <property type="entry name" value="Kinase-like_dom_sf"/>
</dbReference>
<keyword evidence="2" id="KW-1185">Reference proteome</keyword>
<evidence type="ECO:0000313" key="2">
    <source>
        <dbReference type="Proteomes" id="UP001206639"/>
    </source>
</evidence>
<comment type="caution">
    <text evidence="1">The sequence shown here is derived from an EMBL/GenBank/DDBJ whole genome shotgun (WGS) entry which is preliminary data.</text>
</comment>
<dbReference type="Gene3D" id="3.90.1200.10">
    <property type="match status" value="1"/>
</dbReference>
<organism evidence="1 2">
    <name type="scientific">Mycobacterium deserti</name>
    <dbReference type="NCBI Taxonomy" id="2978347"/>
    <lineage>
        <taxon>Bacteria</taxon>
        <taxon>Bacillati</taxon>
        <taxon>Actinomycetota</taxon>
        <taxon>Actinomycetes</taxon>
        <taxon>Mycobacteriales</taxon>
        <taxon>Mycobacteriaceae</taxon>
        <taxon>Mycobacterium</taxon>
    </lineage>
</organism>
<dbReference type="Proteomes" id="UP001206639">
    <property type="component" value="Unassembled WGS sequence"/>
</dbReference>
<accession>A0ABT2M801</accession>
<reference evidence="2" key="1">
    <citation type="submission" date="2023-07" db="EMBL/GenBank/DDBJ databases">
        <authorList>
            <person name="Deng Y."/>
            <person name="Zhang Y.-Q."/>
        </authorList>
    </citation>
    <scope>NUCLEOTIDE SEQUENCE [LARGE SCALE GENOMIC DNA]</scope>
    <source>
        <strain evidence="2">CPCC 205710</strain>
    </source>
</reference>
<proteinExistence type="predicted"/>
<evidence type="ECO:0000313" key="1">
    <source>
        <dbReference type="EMBL" id="MCT7658393.1"/>
    </source>
</evidence>
<dbReference type="Pfam" id="PF04655">
    <property type="entry name" value="APH_6_hur"/>
    <property type="match status" value="1"/>
</dbReference>
<protein>
    <submittedName>
        <fullName evidence="1">Aminoglycoside phosphotransferase family protein</fullName>
    </submittedName>
</protein>
<gene>
    <name evidence="1" type="ORF">N4S67_08165</name>
</gene>
<sequence length="257" mass="28742">MTTRELLAQWQLRDDGEPIVGRFSVVHPVRTADGSRAALKIGQSEHEHIVLRRWGGDGAVRLLRADPTRQALLLEPLHTDSLEALPDIDACDIVAGLYSRLHIPAVPQLRTLPTLLGEWATDFDSLPRSAPIPHRLVEQAATLCRELAQQPAPTVVHGNLHYANVLAADREPWLAISPTPVNGDPHYELAPMLWHRWDEFASDIRGGVQRRFYRLVDAAGFDENLARAWVLVRVLREATRARADLTRFVALAKAVQD</sequence>
<dbReference type="InterPro" id="IPR006748">
    <property type="entry name" value="NH2Glyco/OHUrea_AB-resist_kin"/>
</dbReference>